<dbReference type="EMBL" id="CYZT01000058">
    <property type="protein sequence ID" value="CUO21012.1"/>
    <property type="molecule type" value="Genomic_DNA"/>
</dbReference>
<feature type="transmembrane region" description="Helical" evidence="1">
    <location>
        <begin position="79"/>
        <end position="100"/>
    </location>
</feature>
<organism evidence="2 3">
    <name type="scientific">Flavonifractor plautii</name>
    <name type="common">Fusobacterium plautii</name>
    <dbReference type="NCBI Taxonomy" id="292800"/>
    <lineage>
        <taxon>Bacteria</taxon>
        <taxon>Bacillati</taxon>
        <taxon>Bacillota</taxon>
        <taxon>Clostridia</taxon>
        <taxon>Eubacteriales</taxon>
        <taxon>Oscillospiraceae</taxon>
        <taxon>Flavonifractor</taxon>
    </lineage>
</organism>
<evidence type="ECO:0000256" key="1">
    <source>
        <dbReference type="SAM" id="Phobius"/>
    </source>
</evidence>
<accession>A0A174D5K4</accession>
<gene>
    <name evidence="2" type="ORF">ERS852411_01151</name>
</gene>
<proteinExistence type="predicted"/>
<keyword evidence="1" id="KW-0472">Membrane</keyword>
<reference evidence="2 3" key="1">
    <citation type="submission" date="2015-09" db="EMBL/GenBank/DDBJ databases">
        <authorList>
            <consortium name="Pathogen Informatics"/>
        </authorList>
    </citation>
    <scope>NUCLEOTIDE SEQUENCE [LARGE SCALE GENOMIC DNA]</scope>
    <source>
        <strain evidence="2 3">2789STDY5608854</strain>
    </source>
</reference>
<protein>
    <submittedName>
        <fullName evidence="2">Uncharacterized protein</fullName>
    </submittedName>
</protein>
<name>A0A174D5K4_FLAPL</name>
<keyword evidence="1" id="KW-0812">Transmembrane</keyword>
<evidence type="ECO:0000313" key="2">
    <source>
        <dbReference type="EMBL" id="CUO21012.1"/>
    </source>
</evidence>
<dbReference type="Proteomes" id="UP000095746">
    <property type="component" value="Unassembled WGS sequence"/>
</dbReference>
<sequence>MSDYPKPHVDDEWTQDIAEDYRNSRSDEERRRILLAAGYDKAHESEVKRLFDEPLELENRIKDEKKKAMIEKLKRRWKPIVGIFSAVIGILTFFSLLPGARDGFLWLMDRIRSSF</sequence>
<dbReference type="AlphaFoldDB" id="A0A174D5K4"/>
<keyword evidence="1" id="KW-1133">Transmembrane helix</keyword>
<evidence type="ECO:0000313" key="3">
    <source>
        <dbReference type="Proteomes" id="UP000095746"/>
    </source>
</evidence>
<dbReference type="RefSeq" id="WP_271939201.1">
    <property type="nucleotide sequence ID" value="NZ_JAQLWS010000052.1"/>
</dbReference>